<comment type="pathway">
    <text evidence="2 8">Amino-acid biosynthesis; L-histidine biosynthesis; L-histidine from 5-phospho-alpha-D-ribose 1-diphosphate: step 9/9.</text>
</comment>
<keyword evidence="6 8" id="KW-0862">Zinc</keyword>
<feature type="binding site" evidence="8 12">
    <location>
        <position position="259"/>
    </location>
    <ligand>
        <name>substrate</name>
    </ligand>
</feature>
<feature type="binding site" evidence="8 12">
    <location>
        <position position="422"/>
    </location>
    <ligand>
        <name>substrate</name>
    </ligand>
</feature>
<dbReference type="CDD" id="cd06572">
    <property type="entry name" value="Histidinol_dh"/>
    <property type="match status" value="1"/>
</dbReference>
<evidence type="ECO:0000256" key="14">
    <source>
        <dbReference type="RuleBase" id="RU004175"/>
    </source>
</evidence>
<organism evidence="15 16">
    <name type="scientific">Iamia majanohamensis</name>
    <dbReference type="NCBI Taxonomy" id="467976"/>
    <lineage>
        <taxon>Bacteria</taxon>
        <taxon>Bacillati</taxon>
        <taxon>Actinomycetota</taxon>
        <taxon>Acidimicrobiia</taxon>
        <taxon>Acidimicrobiales</taxon>
        <taxon>Iamiaceae</taxon>
        <taxon>Iamia</taxon>
    </lineage>
</organism>
<dbReference type="HAMAP" id="MF_01024">
    <property type="entry name" value="HisD"/>
    <property type="match status" value="1"/>
</dbReference>
<evidence type="ECO:0000313" key="16">
    <source>
        <dbReference type="Proteomes" id="UP001216390"/>
    </source>
</evidence>
<dbReference type="InterPro" id="IPR016161">
    <property type="entry name" value="Ald_DH/histidinol_DH"/>
</dbReference>
<comment type="function">
    <text evidence="1 8">Catalyzes the sequential NAD-dependent oxidations of L-histidinol to L-histidinaldehyde and then to L-histidine.</text>
</comment>
<dbReference type="EMBL" id="CP116942">
    <property type="protein sequence ID" value="WCO69025.1"/>
    <property type="molecule type" value="Genomic_DNA"/>
</dbReference>
<dbReference type="FunFam" id="3.40.50.1980:FF:000001">
    <property type="entry name" value="Histidinol dehydrogenase"/>
    <property type="match status" value="1"/>
</dbReference>
<evidence type="ECO:0000256" key="1">
    <source>
        <dbReference type="ARBA" id="ARBA00003850"/>
    </source>
</evidence>
<feature type="binding site" evidence="8 13">
    <location>
        <position position="259"/>
    </location>
    <ligand>
        <name>Zn(2+)</name>
        <dbReference type="ChEBI" id="CHEBI:29105"/>
    </ligand>
</feature>
<feature type="binding site" evidence="8 12">
    <location>
        <position position="363"/>
    </location>
    <ligand>
        <name>substrate</name>
    </ligand>
</feature>
<dbReference type="SUPFAM" id="SSF53720">
    <property type="entry name" value="ALDH-like"/>
    <property type="match status" value="1"/>
</dbReference>
<dbReference type="PANTHER" id="PTHR21256">
    <property type="entry name" value="HISTIDINOL DEHYDROGENASE HDH"/>
    <property type="match status" value="1"/>
</dbReference>
<dbReference type="EC" id="1.1.1.23" evidence="8"/>
<feature type="active site" description="Proton acceptor" evidence="8 10">
    <location>
        <position position="327"/>
    </location>
</feature>
<comment type="similarity">
    <text evidence="3 8 9 14">Belongs to the histidinol dehydrogenase family.</text>
</comment>
<name>A0AAF0BXF6_9ACTN</name>
<evidence type="ECO:0000313" key="15">
    <source>
        <dbReference type="EMBL" id="WCO69025.1"/>
    </source>
</evidence>
<evidence type="ECO:0000256" key="9">
    <source>
        <dbReference type="PIRNR" id="PIRNR000099"/>
    </source>
</evidence>
<evidence type="ECO:0000256" key="6">
    <source>
        <dbReference type="ARBA" id="ARBA00022833"/>
    </source>
</evidence>
<dbReference type="KEGG" id="ima:PO878_09835"/>
<comment type="catalytic activity">
    <reaction evidence="8">
        <text>L-histidinol + 2 NAD(+) + H2O = L-histidine + 2 NADH + 3 H(+)</text>
        <dbReference type="Rhea" id="RHEA:20641"/>
        <dbReference type="ChEBI" id="CHEBI:15377"/>
        <dbReference type="ChEBI" id="CHEBI:15378"/>
        <dbReference type="ChEBI" id="CHEBI:57540"/>
        <dbReference type="ChEBI" id="CHEBI:57595"/>
        <dbReference type="ChEBI" id="CHEBI:57699"/>
        <dbReference type="ChEBI" id="CHEBI:57945"/>
        <dbReference type="EC" id="1.1.1.23"/>
    </reaction>
</comment>
<evidence type="ECO:0000256" key="13">
    <source>
        <dbReference type="PIRSR" id="PIRSR000099-4"/>
    </source>
</evidence>
<dbReference type="Gene3D" id="1.20.5.1300">
    <property type="match status" value="1"/>
</dbReference>
<evidence type="ECO:0000256" key="11">
    <source>
        <dbReference type="PIRSR" id="PIRSR000099-2"/>
    </source>
</evidence>
<evidence type="ECO:0000256" key="7">
    <source>
        <dbReference type="ARBA" id="ARBA00023002"/>
    </source>
</evidence>
<dbReference type="GO" id="GO:0005829">
    <property type="term" value="C:cytosol"/>
    <property type="evidence" value="ECO:0007669"/>
    <property type="project" value="TreeGrafter"/>
</dbReference>
<feature type="active site" description="Proton acceptor" evidence="8 10">
    <location>
        <position position="328"/>
    </location>
</feature>
<feature type="binding site" evidence="8 13">
    <location>
        <position position="363"/>
    </location>
    <ligand>
        <name>Zn(2+)</name>
        <dbReference type="ChEBI" id="CHEBI:29105"/>
    </ligand>
</feature>
<dbReference type="PIRSF" id="PIRSF000099">
    <property type="entry name" value="Histidinol_dh"/>
    <property type="match status" value="1"/>
</dbReference>
<dbReference type="Proteomes" id="UP001216390">
    <property type="component" value="Chromosome"/>
</dbReference>
<feature type="binding site" evidence="8 12">
    <location>
        <position position="262"/>
    </location>
    <ligand>
        <name>substrate</name>
    </ligand>
</feature>
<keyword evidence="8" id="KW-0368">Histidine biosynthesis</keyword>
<dbReference type="InterPro" id="IPR012131">
    <property type="entry name" value="Hstdl_DH"/>
</dbReference>
<comment type="cofactor">
    <cofactor evidence="8 13">
        <name>Zn(2+)</name>
        <dbReference type="ChEBI" id="CHEBI:29105"/>
    </cofactor>
    <text evidence="8 13">Binds 1 zinc ion per subunit.</text>
</comment>
<keyword evidence="5 8" id="KW-0479">Metal-binding</keyword>
<proteinExistence type="inferred from homology"/>
<evidence type="ECO:0000256" key="12">
    <source>
        <dbReference type="PIRSR" id="PIRSR000099-3"/>
    </source>
</evidence>
<reference evidence="15" key="1">
    <citation type="submission" date="2023-01" db="EMBL/GenBank/DDBJ databases">
        <title>The diversity of Class Acidimicrobiia in South China Sea sediment environments and the proposal of Iamia marina sp. nov., a novel species of the genus Iamia.</title>
        <authorList>
            <person name="He Y."/>
            <person name="Tian X."/>
        </authorList>
    </citation>
    <scope>NUCLEOTIDE SEQUENCE</scope>
    <source>
        <strain evidence="15">DSM 19957</strain>
    </source>
</reference>
<dbReference type="NCBIfam" id="TIGR00069">
    <property type="entry name" value="hisD"/>
    <property type="match status" value="1"/>
</dbReference>
<feature type="binding site" evidence="8 12">
    <location>
        <position position="237"/>
    </location>
    <ligand>
        <name>substrate</name>
    </ligand>
</feature>
<evidence type="ECO:0000256" key="8">
    <source>
        <dbReference type="HAMAP-Rule" id="MF_01024"/>
    </source>
</evidence>
<dbReference type="InterPro" id="IPR022695">
    <property type="entry name" value="Histidinol_DH_monofunct"/>
</dbReference>
<feature type="binding site" evidence="8 12">
    <location>
        <position position="417"/>
    </location>
    <ligand>
        <name>substrate</name>
    </ligand>
</feature>
<dbReference type="GO" id="GO:0008270">
    <property type="term" value="F:zinc ion binding"/>
    <property type="evidence" value="ECO:0007669"/>
    <property type="project" value="UniProtKB-UniRule"/>
</dbReference>
<dbReference type="AlphaFoldDB" id="A0AAF0BXF6"/>
<feature type="binding site" evidence="8 11">
    <location>
        <position position="126"/>
    </location>
    <ligand>
        <name>NAD(+)</name>
        <dbReference type="ChEBI" id="CHEBI:57540"/>
    </ligand>
</feature>
<evidence type="ECO:0000256" key="4">
    <source>
        <dbReference type="ARBA" id="ARBA00016531"/>
    </source>
</evidence>
<feature type="binding site" evidence="8 11">
    <location>
        <position position="211"/>
    </location>
    <ligand>
        <name>NAD(+)</name>
        <dbReference type="ChEBI" id="CHEBI:57540"/>
    </ligand>
</feature>
<keyword evidence="16" id="KW-1185">Reference proteome</keyword>
<dbReference type="Pfam" id="PF00815">
    <property type="entry name" value="Histidinol_dh"/>
    <property type="match status" value="1"/>
</dbReference>
<evidence type="ECO:0000256" key="2">
    <source>
        <dbReference type="ARBA" id="ARBA00004940"/>
    </source>
</evidence>
<keyword evidence="8" id="KW-0028">Amino-acid biosynthesis</keyword>
<dbReference type="Gene3D" id="3.40.50.1980">
    <property type="entry name" value="Nitrogenase molybdenum iron protein domain"/>
    <property type="match status" value="2"/>
</dbReference>
<accession>A0AAF0BXF6</accession>
<dbReference type="GO" id="GO:0051287">
    <property type="term" value="F:NAD binding"/>
    <property type="evidence" value="ECO:0007669"/>
    <property type="project" value="InterPro"/>
</dbReference>
<dbReference type="GO" id="GO:0004399">
    <property type="term" value="F:histidinol dehydrogenase activity"/>
    <property type="evidence" value="ECO:0007669"/>
    <property type="project" value="UniProtKB-UniRule"/>
</dbReference>
<protein>
    <recommendedName>
        <fullName evidence="4 8">Histidinol dehydrogenase</fullName>
        <shortName evidence="8">HDH</shortName>
        <ecNumber evidence="8">1.1.1.23</ecNumber>
    </recommendedName>
</protein>
<dbReference type="PRINTS" id="PR00083">
    <property type="entry name" value="HOLDHDRGNASE"/>
</dbReference>
<dbReference type="GO" id="GO:0000105">
    <property type="term" value="P:L-histidine biosynthetic process"/>
    <property type="evidence" value="ECO:0007669"/>
    <property type="project" value="UniProtKB-UniRule"/>
</dbReference>
<keyword evidence="8 11" id="KW-0520">NAD</keyword>
<sequence>MLTRLDLRGVPAADLGSRLPPTVAEDEGPRAAVRDVLDAVRSGGDAAVRELTARFDGVDVATTRVPPEAAAAALEAVDPEVRAALEAAAAGIEDFHRHQVRPPSTYTRDGITVTGRAQPVDRAGCYVPGGRALYPSTVLMTAIPALVAGVPEVALCVPPGPDGEVPGLTLAAAAVAGVDEVHRIGGAQAVAALAYGTESVAPVDVIVGPGNVYVAEAKRQVAGEGRVGVPSAFAGPSEVIVVADASADPALAAVDVILQAEHGPGGRAWFITWDDDVAAAVEAELVTQVAASPRRDDVEATFAAGGYLALVADPAQAAAVANLVAPEHLEVICTDEAAEAVVGAVRHAGAVFVGPWAPASVGDYLAGPSHVLPTAGTARFGSALTVADFTKDIHVVTLDRDALVAVGPHVVALAEAEGLAAHADSVRRRLEAPS</sequence>
<feature type="binding site" evidence="8 13">
    <location>
        <position position="422"/>
    </location>
    <ligand>
        <name>Zn(2+)</name>
        <dbReference type="ChEBI" id="CHEBI:29105"/>
    </ligand>
</feature>
<gene>
    <name evidence="8 15" type="primary">hisD</name>
    <name evidence="15" type="ORF">PO878_09835</name>
</gene>
<dbReference type="PANTHER" id="PTHR21256:SF2">
    <property type="entry name" value="HISTIDINE BIOSYNTHESIS TRIFUNCTIONAL PROTEIN"/>
    <property type="match status" value="1"/>
</dbReference>
<evidence type="ECO:0000256" key="3">
    <source>
        <dbReference type="ARBA" id="ARBA00010178"/>
    </source>
</evidence>
<dbReference type="RefSeq" id="WP_272738539.1">
    <property type="nucleotide sequence ID" value="NZ_CP116942.1"/>
</dbReference>
<keyword evidence="7 8" id="KW-0560">Oxidoreductase</keyword>
<feature type="binding site" evidence="8 12">
    <location>
        <position position="328"/>
    </location>
    <ligand>
        <name>substrate</name>
    </ligand>
</feature>
<evidence type="ECO:0000256" key="10">
    <source>
        <dbReference type="PIRSR" id="PIRSR000099-1"/>
    </source>
</evidence>
<feature type="binding site" evidence="8 13">
    <location>
        <position position="262"/>
    </location>
    <ligand>
        <name>Zn(2+)</name>
        <dbReference type="ChEBI" id="CHEBI:29105"/>
    </ligand>
</feature>
<evidence type="ECO:0000256" key="5">
    <source>
        <dbReference type="ARBA" id="ARBA00022723"/>
    </source>
</evidence>
<feature type="binding site" evidence="8 11">
    <location>
        <position position="188"/>
    </location>
    <ligand>
        <name>NAD(+)</name>
        <dbReference type="ChEBI" id="CHEBI:57540"/>
    </ligand>
</feature>